<sequence>MWWVHNMLLNTLVLLSAYVNVMAVTGTERWNLPKS</sequence>
<reference evidence="1" key="1">
    <citation type="submission" date="2022-06" db="EMBL/GenBank/DDBJ databases">
        <title>Uncovering the hologenomic basis of an extraordinary plant invasion.</title>
        <authorList>
            <person name="Bieker V.C."/>
            <person name="Martin M.D."/>
            <person name="Gilbert T."/>
            <person name="Hodgins K."/>
            <person name="Battlay P."/>
            <person name="Petersen B."/>
            <person name="Wilson J."/>
        </authorList>
    </citation>
    <scope>NUCLEOTIDE SEQUENCE</scope>
    <source>
        <strain evidence="1">AA19_3_7</strain>
        <tissue evidence="1">Leaf</tissue>
    </source>
</reference>
<name>A0AAD5BS72_AMBAR</name>
<dbReference type="Proteomes" id="UP001206925">
    <property type="component" value="Unassembled WGS sequence"/>
</dbReference>
<dbReference type="EMBL" id="JAMZMK010011190">
    <property type="protein sequence ID" value="KAI7728612.1"/>
    <property type="molecule type" value="Genomic_DNA"/>
</dbReference>
<dbReference type="AlphaFoldDB" id="A0AAD5BS72"/>
<evidence type="ECO:0000313" key="1">
    <source>
        <dbReference type="EMBL" id="KAI7728612.1"/>
    </source>
</evidence>
<accession>A0AAD5BS72</accession>
<comment type="caution">
    <text evidence="1">The sequence shown here is derived from an EMBL/GenBank/DDBJ whole genome shotgun (WGS) entry which is preliminary data.</text>
</comment>
<proteinExistence type="predicted"/>
<evidence type="ECO:0000313" key="2">
    <source>
        <dbReference type="Proteomes" id="UP001206925"/>
    </source>
</evidence>
<protein>
    <submittedName>
        <fullName evidence="1">Uncharacterized protein</fullName>
    </submittedName>
</protein>
<organism evidence="1 2">
    <name type="scientific">Ambrosia artemisiifolia</name>
    <name type="common">Common ragweed</name>
    <dbReference type="NCBI Taxonomy" id="4212"/>
    <lineage>
        <taxon>Eukaryota</taxon>
        <taxon>Viridiplantae</taxon>
        <taxon>Streptophyta</taxon>
        <taxon>Embryophyta</taxon>
        <taxon>Tracheophyta</taxon>
        <taxon>Spermatophyta</taxon>
        <taxon>Magnoliopsida</taxon>
        <taxon>eudicotyledons</taxon>
        <taxon>Gunneridae</taxon>
        <taxon>Pentapetalae</taxon>
        <taxon>asterids</taxon>
        <taxon>campanulids</taxon>
        <taxon>Asterales</taxon>
        <taxon>Asteraceae</taxon>
        <taxon>Asteroideae</taxon>
        <taxon>Heliantheae alliance</taxon>
        <taxon>Heliantheae</taxon>
        <taxon>Ambrosia</taxon>
    </lineage>
</organism>
<keyword evidence="2" id="KW-1185">Reference proteome</keyword>
<gene>
    <name evidence="1" type="ORF">M8C21_005764</name>
</gene>